<dbReference type="InterPro" id="IPR022278">
    <property type="entry name" value="Pser_aminoTfrase"/>
</dbReference>
<protein>
    <recommendedName>
        <fullName evidence="4">phosphoserine transaminase</fullName>
        <ecNumber evidence="4">2.6.1.52</ecNumber>
    </recommendedName>
</protein>
<dbReference type="PANTHER" id="PTHR43247">
    <property type="entry name" value="PHOSPHOSERINE AMINOTRANSFERASE"/>
    <property type="match status" value="1"/>
</dbReference>
<evidence type="ECO:0000256" key="10">
    <source>
        <dbReference type="ARBA" id="ARBA00047630"/>
    </source>
</evidence>
<dbReference type="FunFam" id="3.90.1150.10:FF:000006">
    <property type="entry name" value="Phosphoserine aminotransferase"/>
    <property type="match status" value="1"/>
</dbReference>
<proteinExistence type="inferred from homology"/>
<dbReference type="NCBIfam" id="TIGR01364">
    <property type="entry name" value="serC_1"/>
    <property type="match status" value="1"/>
</dbReference>
<sequence>METSQQQKIYNFSAGPCILPQEVLKQAQDEMMNWHGSGVSVMEMSHRSKEFISIAEQAEKDFRELLNVPKNYQVFFFQGGASMQFSAIPYNILGDKTKVNYITTGSWSEQAQKEAKKLAQTVEAWQDHASKFTTVPNPETWNIDKECAYFHYCDNETIHGVEFNDFPFEKVEGMTLVSDMSSNIGTRPIDWEKYGVVYAGAQKNLGPAGVCIVVVREDLIGKQRPDTPILFDWKVFRDAPTKFHNTPACYPIYVTGLNLAHMKSQGLQHYQDLANKRASALYDYIDASEGYYTNPVEPKYRSRTNIPFRVKKDEKLETKFLAEAQKVGLIELKGHRSVGGCRASCYNAMPFEGVEALIEFMKKFREENP</sequence>
<keyword evidence="6" id="KW-0028">Amino-acid biosynthesis</keyword>
<dbReference type="InterPro" id="IPR000192">
    <property type="entry name" value="Aminotrans_V_dom"/>
</dbReference>
<evidence type="ECO:0000259" key="12">
    <source>
        <dbReference type="Pfam" id="PF00266"/>
    </source>
</evidence>
<dbReference type="PANTHER" id="PTHR43247:SF1">
    <property type="entry name" value="PHOSPHOSERINE AMINOTRANSFERASE"/>
    <property type="match status" value="1"/>
</dbReference>
<evidence type="ECO:0000256" key="11">
    <source>
        <dbReference type="ARBA" id="ARBA00049007"/>
    </source>
</evidence>
<evidence type="ECO:0000256" key="7">
    <source>
        <dbReference type="ARBA" id="ARBA00022679"/>
    </source>
</evidence>
<comment type="similarity">
    <text evidence="3">Belongs to the class-V pyridoxal-phosphate-dependent aminotransferase family. SerC subfamily.</text>
</comment>
<evidence type="ECO:0000256" key="2">
    <source>
        <dbReference type="ARBA" id="ARBA00005099"/>
    </source>
</evidence>
<evidence type="ECO:0000313" key="13">
    <source>
        <dbReference type="EMBL" id="CDW76851.1"/>
    </source>
</evidence>
<keyword evidence="5 13" id="KW-0032">Aminotransferase</keyword>
<keyword evidence="7 13" id="KW-0808">Transferase</keyword>
<dbReference type="GO" id="GO:0004648">
    <property type="term" value="F:O-phospho-L-serine:2-oxoglutarate aminotransferase activity"/>
    <property type="evidence" value="ECO:0007669"/>
    <property type="project" value="UniProtKB-EC"/>
</dbReference>
<reference evidence="13 14" key="1">
    <citation type="submission" date="2014-06" db="EMBL/GenBank/DDBJ databases">
        <authorList>
            <person name="Swart Estienne"/>
        </authorList>
    </citation>
    <scope>NUCLEOTIDE SEQUENCE [LARGE SCALE GENOMIC DNA]</scope>
    <source>
        <strain evidence="13 14">130c</strain>
    </source>
</reference>
<dbReference type="GO" id="GO:0005737">
    <property type="term" value="C:cytoplasm"/>
    <property type="evidence" value="ECO:0007669"/>
    <property type="project" value="TreeGrafter"/>
</dbReference>
<dbReference type="OMA" id="TEAWSAK"/>
<keyword evidence="8" id="KW-0663">Pyridoxal phosphate</keyword>
<comment type="catalytic activity">
    <reaction evidence="11">
        <text>O-phospho-L-serine + 2-oxoglutarate = 3-phosphooxypyruvate + L-glutamate</text>
        <dbReference type="Rhea" id="RHEA:14329"/>
        <dbReference type="ChEBI" id="CHEBI:16810"/>
        <dbReference type="ChEBI" id="CHEBI:18110"/>
        <dbReference type="ChEBI" id="CHEBI:29985"/>
        <dbReference type="ChEBI" id="CHEBI:57524"/>
        <dbReference type="EC" id="2.6.1.52"/>
    </reaction>
</comment>
<dbReference type="InterPro" id="IPR015424">
    <property type="entry name" value="PyrdxlP-dep_Trfase"/>
</dbReference>
<comment type="pathway">
    <text evidence="2">Amino-acid biosynthesis; L-serine biosynthesis; L-serine from 3-phospho-D-glycerate: step 2/3.</text>
</comment>
<dbReference type="InParanoid" id="A0A078A7T7"/>
<dbReference type="Gene3D" id="3.90.1150.10">
    <property type="entry name" value="Aspartate Aminotransferase, domain 1"/>
    <property type="match status" value="1"/>
</dbReference>
<evidence type="ECO:0000256" key="9">
    <source>
        <dbReference type="ARBA" id="ARBA00023299"/>
    </source>
</evidence>
<dbReference type="OrthoDB" id="1703350at2759"/>
<dbReference type="UniPathway" id="UPA00135">
    <property type="reaction ID" value="UER00197"/>
</dbReference>
<dbReference type="EC" id="2.6.1.52" evidence="4"/>
<accession>A0A078A7T7</accession>
<dbReference type="HAMAP" id="MF_00160">
    <property type="entry name" value="SerC_aminotrans_5"/>
    <property type="match status" value="1"/>
</dbReference>
<dbReference type="GO" id="GO:0030170">
    <property type="term" value="F:pyridoxal phosphate binding"/>
    <property type="evidence" value="ECO:0007669"/>
    <property type="project" value="TreeGrafter"/>
</dbReference>
<dbReference type="Gene3D" id="3.40.640.10">
    <property type="entry name" value="Type I PLP-dependent aspartate aminotransferase-like (Major domain)"/>
    <property type="match status" value="1"/>
</dbReference>
<dbReference type="InterPro" id="IPR015421">
    <property type="entry name" value="PyrdxlP-dep_Trfase_major"/>
</dbReference>
<evidence type="ECO:0000256" key="1">
    <source>
        <dbReference type="ARBA" id="ARBA00001933"/>
    </source>
</evidence>
<dbReference type="GO" id="GO:0006564">
    <property type="term" value="P:L-serine biosynthetic process"/>
    <property type="evidence" value="ECO:0007669"/>
    <property type="project" value="UniProtKB-KW"/>
</dbReference>
<organism evidence="13 14">
    <name type="scientific">Stylonychia lemnae</name>
    <name type="common">Ciliate</name>
    <dbReference type="NCBI Taxonomy" id="5949"/>
    <lineage>
        <taxon>Eukaryota</taxon>
        <taxon>Sar</taxon>
        <taxon>Alveolata</taxon>
        <taxon>Ciliophora</taxon>
        <taxon>Intramacronucleata</taxon>
        <taxon>Spirotrichea</taxon>
        <taxon>Stichotrichia</taxon>
        <taxon>Sporadotrichida</taxon>
        <taxon>Oxytrichidae</taxon>
        <taxon>Stylonychinae</taxon>
        <taxon>Stylonychia</taxon>
    </lineage>
</organism>
<dbReference type="Proteomes" id="UP000039865">
    <property type="component" value="Unassembled WGS sequence"/>
</dbReference>
<dbReference type="EMBL" id="CCKQ01005603">
    <property type="protein sequence ID" value="CDW76851.1"/>
    <property type="molecule type" value="Genomic_DNA"/>
</dbReference>
<dbReference type="InterPro" id="IPR015422">
    <property type="entry name" value="PyrdxlP-dep_Trfase_small"/>
</dbReference>
<evidence type="ECO:0000256" key="5">
    <source>
        <dbReference type="ARBA" id="ARBA00022576"/>
    </source>
</evidence>
<dbReference type="Pfam" id="PF00266">
    <property type="entry name" value="Aminotran_5"/>
    <property type="match status" value="1"/>
</dbReference>
<keyword evidence="14" id="KW-1185">Reference proteome</keyword>
<evidence type="ECO:0000256" key="3">
    <source>
        <dbReference type="ARBA" id="ARBA00006904"/>
    </source>
</evidence>
<gene>
    <name evidence="13" type="primary">Contig9011.g9636</name>
    <name evidence="13" type="ORF">STYLEM_5816</name>
</gene>
<evidence type="ECO:0000256" key="4">
    <source>
        <dbReference type="ARBA" id="ARBA00013030"/>
    </source>
</evidence>
<comment type="catalytic activity">
    <reaction evidence="10">
        <text>4-(phosphooxy)-L-threonine + 2-oxoglutarate = (R)-3-hydroxy-2-oxo-4-phosphooxybutanoate + L-glutamate</text>
        <dbReference type="Rhea" id="RHEA:16573"/>
        <dbReference type="ChEBI" id="CHEBI:16810"/>
        <dbReference type="ChEBI" id="CHEBI:29985"/>
        <dbReference type="ChEBI" id="CHEBI:58452"/>
        <dbReference type="ChEBI" id="CHEBI:58538"/>
        <dbReference type="EC" id="2.6.1.52"/>
    </reaction>
</comment>
<evidence type="ECO:0000256" key="6">
    <source>
        <dbReference type="ARBA" id="ARBA00022605"/>
    </source>
</evidence>
<dbReference type="SUPFAM" id="SSF53383">
    <property type="entry name" value="PLP-dependent transferases"/>
    <property type="match status" value="1"/>
</dbReference>
<name>A0A078A7T7_STYLE</name>
<feature type="domain" description="Aminotransferase class V" evidence="12">
    <location>
        <begin position="9"/>
        <end position="357"/>
    </location>
</feature>
<dbReference type="AlphaFoldDB" id="A0A078A7T7"/>
<dbReference type="FunFam" id="3.40.640.10:FF:000010">
    <property type="entry name" value="Phosphoserine aminotransferase"/>
    <property type="match status" value="1"/>
</dbReference>
<evidence type="ECO:0000313" key="14">
    <source>
        <dbReference type="Proteomes" id="UP000039865"/>
    </source>
</evidence>
<evidence type="ECO:0000256" key="8">
    <source>
        <dbReference type="ARBA" id="ARBA00022898"/>
    </source>
</evidence>
<keyword evidence="9" id="KW-0718">Serine biosynthesis</keyword>
<dbReference type="PIRSF" id="PIRSF000525">
    <property type="entry name" value="SerC"/>
    <property type="match status" value="1"/>
</dbReference>
<comment type="cofactor">
    <cofactor evidence="1">
        <name>pyridoxal 5'-phosphate</name>
        <dbReference type="ChEBI" id="CHEBI:597326"/>
    </cofactor>
</comment>
<dbReference type="NCBIfam" id="NF003764">
    <property type="entry name" value="PRK05355.1"/>
    <property type="match status" value="1"/>
</dbReference>